<organism evidence="5 6">
    <name type="scientific">Streptacidiphilus jeojiensis</name>
    <dbReference type="NCBI Taxonomy" id="3229225"/>
    <lineage>
        <taxon>Bacteria</taxon>
        <taxon>Bacillati</taxon>
        <taxon>Actinomycetota</taxon>
        <taxon>Actinomycetes</taxon>
        <taxon>Kitasatosporales</taxon>
        <taxon>Streptomycetaceae</taxon>
        <taxon>Streptacidiphilus</taxon>
    </lineage>
</organism>
<dbReference type="Pfam" id="PF00392">
    <property type="entry name" value="GntR"/>
    <property type="match status" value="1"/>
</dbReference>
<protein>
    <submittedName>
        <fullName evidence="5">GntR family transcriptional regulator</fullName>
    </submittedName>
</protein>
<evidence type="ECO:0000313" key="5">
    <source>
        <dbReference type="EMBL" id="MFC1437439.1"/>
    </source>
</evidence>
<evidence type="ECO:0000256" key="3">
    <source>
        <dbReference type="ARBA" id="ARBA00023163"/>
    </source>
</evidence>
<dbReference type="SUPFAM" id="SSF48008">
    <property type="entry name" value="GntR ligand-binding domain-like"/>
    <property type="match status" value="1"/>
</dbReference>
<dbReference type="PRINTS" id="PR00035">
    <property type="entry name" value="HTHGNTR"/>
</dbReference>
<dbReference type="InterPro" id="IPR000524">
    <property type="entry name" value="Tscrpt_reg_HTH_GntR"/>
</dbReference>
<dbReference type="Gene3D" id="1.20.120.530">
    <property type="entry name" value="GntR ligand-binding domain-like"/>
    <property type="match status" value="1"/>
</dbReference>
<evidence type="ECO:0000259" key="4">
    <source>
        <dbReference type="PROSITE" id="PS50949"/>
    </source>
</evidence>
<keyword evidence="2" id="KW-0238">DNA-binding</keyword>
<proteinExistence type="predicted"/>
<dbReference type="PANTHER" id="PTHR43537:SF24">
    <property type="entry name" value="GLUCONATE OPERON TRANSCRIPTIONAL REPRESSOR"/>
    <property type="match status" value="1"/>
</dbReference>
<dbReference type="CDD" id="cd07377">
    <property type="entry name" value="WHTH_GntR"/>
    <property type="match status" value="1"/>
</dbReference>
<dbReference type="Gene3D" id="1.10.10.10">
    <property type="entry name" value="Winged helix-like DNA-binding domain superfamily/Winged helix DNA-binding domain"/>
    <property type="match status" value="1"/>
</dbReference>
<comment type="caution">
    <text evidence="5">The sequence shown here is derived from an EMBL/GenBank/DDBJ whole genome shotgun (WGS) entry which is preliminary data.</text>
</comment>
<sequence>MSARGGRAVVNERGAGRRRDTTQTVCAAIREDVVSRVFAPGERLTEESLAARYRVSRVPVREALRTLEAEGFVHSRPYAGTFVAEISETEAEDLLGLRALIEPFGAERAAARRSQLHLARLELVLAEAGELLRDGRHAGLARLNTSFHQLLAEASGSPDTAALVAQLGNKIAWVYSVELPRRANDSWREHAEILQALRDQDPERARELVADHIRRAQQAYRLRGGKGVRTPQHG</sequence>
<evidence type="ECO:0000313" key="6">
    <source>
        <dbReference type="Proteomes" id="UP001592581"/>
    </source>
</evidence>
<evidence type="ECO:0000256" key="1">
    <source>
        <dbReference type="ARBA" id="ARBA00023015"/>
    </source>
</evidence>
<dbReference type="InterPro" id="IPR011711">
    <property type="entry name" value="GntR_C"/>
</dbReference>
<dbReference type="PROSITE" id="PS50949">
    <property type="entry name" value="HTH_GNTR"/>
    <property type="match status" value="1"/>
</dbReference>
<accession>A0ABV6XGS8</accession>
<dbReference type="InterPro" id="IPR036390">
    <property type="entry name" value="WH_DNA-bd_sf"/>
</dbReference>
<feature type="domain" description="HTH gntR-type" evidence="4">
    <location>
        <begin position="19"/>
        <end position="86"/>
    </location>
</feature>
<dbReference type="SMART" id="SM00895">
    <property type="entry name" value="FCD"/>
    <property type="match status" value="1"/>
</dbReference>
<dbReference type="PANTHER" id="PTHR43537">
    <property type="entry name" value="TRANSCRIPTIONAL REGULATOR, GNTR FAMILY"/>
    <property type="match status" value="1"/>
</dbReference>
<keyword evidence="1" id="KW-0805">Transcription regulation</keyword>
<gene>
    <name evidence="5" type="ORF">ABUW04_04150</name>
</gene>
<keyword evidence="3" id="KW-0804">Transcription</keyword>
<dbReference type="EMBL" id="JBEUKS010000001">
    <property type="protein sequence ID" value="MFC1437439.1"/>
    <property type="molecule type" value="Genomic_DNA"/>
</dbReference>
<dbReference type="InterPro" id="IPR008920">
    <property type="entry name" value="TF_FadR/GntR_C"/>
</dbReference>
<dbReference type="SUPFAM" id="SSF46785">
    <property type="entry name" value="Winged helix' DNA-binding domain"/>
    <property type="match status" value="1"/>
</dbReference>
<keyword evidence="6" id="KW-1185">Reference proteome</keyword>
<dbReference type="Proteomes" id="UP001592581">
    <property type="component" value="Unassembled WGS sequence"/>
</dbReference>
<name>A0ABV6XGS8_9ACTN</name>
<evidence type="ECO:0000256" key="2">
    <source>
        <dbReference type="ARBA" id="ARBA00023125"/>
    </source>
</evidence>
<dbReference type="SMART" id="SM00345">
    <property type="entry name" value="HTH_GNTR"/>
    <property type="match status" value="1"/>
</dbReference>
<reference evidence="5 6" key="1">
    <citation type="submission" date="2024-06" db="EMBL/GenBank/DDBJ databases">
        <authorList>
            <person name="Lee S.D."/>
        </authorList>
    </citation>
    <scope>NUCLEOTIDE SEQUENCE [LARGE SCALE GENOMIC DNA]</scope>
    <source>
        <strain evidence="5 6">N1-10</strain>
    </source>
</reference>
<dbReference type="Pfam" id="PF07729">
    <property type="entry name" value="FCD"/>
    <property type="match status" value="1"/>
</dbReference>
<dbReference type="InterPro" id="IPR036388">
    <property type="entry name" value="WH-like_DNA-bd_sf"/>
</dbReference>